<dbReference type="GO" id="GO:0008270">
    <property type="term" value="F:zinc ion binding"/>
    <property type="evidence" value="ECO:0007669"/>
    <property type="project" value="UniProtKB-UniRule"/>
</dbReference>
<feature type="binding site" evidence="12">
    <location>
        <position position="524"/>
    </location>
    <ligand>
        <name>Zn(2+)</name>
        <dbReference type="ChEBI" id="CHEBI:29105"/>
        <label>2</label>
    </ligand>
</feature>
<dbReference type="GO" id="GO:0006302">
    <property type="term" value="P:double-strand break repair"/>
    <property type="evidence" value="ECO:0007669"/>
    <property type="project" value="InterPro"/>
</dbReference>
<dbReference type="CDD" id="cd18804">
    <property type="entry name" value="SF2_C_priA"/>
    <property type="match status" value="1"/>
</dbReference>
<comment type="similarity">
    <text evidence="12">Belongs to the helicase family. PriA subfamily.</text>
</comment>
<dbReference type="InterPro" id="IPR027417">
    <property type="entry name" value="P-loop_NTPase"/>
</dbReference>
<dbReference type="RefSeq" id="WP_242948723.1">
    <property type="nucleotide sequence ID" value="NZ_FUYH01000012.1"/>
</dbReference>
<feature type="binding site" evidence="12">
    <location>
        <position position="542"/>
    </location>
    <ligand>
        <name>Zn(2+)</name>
        <dbReference type="ChEBI" id="CHEBI:29105"/>
        <label>2</label>
    </ligand>
</feature>
<organism evidence="15 16">
    <name type="scientific">Caloramator quimbayensis</name>
    <dbReference type="NCBI Taxonomy" id="1147123"/>
    <lineage>
        <taxon>Bacteria</taxon>
        <taxon>Bacillati</taxon>
        <taxon>Bacillota</taxon>
        <taxon>Clostridia</taxon>
        <taxon>Eubacteriales</taxon>
        <taxon>Clostridiaceae</taxon>
        <taxon>Caloramator</taxon>
    </lineage>
</organism>
<evidence type="ECO:0000256" key="11">
    <source>
        <dbReference type="ARBA" id="ARBA00048988"/>
    </source>
</evidence>
<dbReference type="SMART" id="SM00487">
    <property type="entry name" value="DEXDc"/>
    <property type="match status" value="1"/>
</dbReference>
<name>A0A1T4XTD7_9CLOT</name>
<evidence type="ECO:0000256" key="9">
    <source>
        <dbReference type="ARBA" id="ARBA00023125"/>
    </source>
</evidence>
<reference evidence="16" key="1">
    <citation type="submission" date="2017-02" db="EMBL/GenBank/DDBJ databases">
        <authorList>
            <person name="Varghese N."/>
            <person name="Submissions S."/>
        </authorList>
    </citation>
    <scope>NUCLEOTIDE SEQUENCE [LARGE SCALE GENOMIC DNA]</scope>
    <source>
        <strain evidence="16">USBA 833</strain>
    </source>
</reference>
<dbReference type="PROSITE" id="PS51194">
    <property type="entry name" value="HELICASE_CTER"/>
    <property type="match status" value="1"/>
</dbReference>
<dbReference type="InterPro" id="IPR041222">
    <property type="entry name" value="PriA_3primeBD"/>
</dbReference>
<evidence type="ECO:0000256" key="2">
    <source>
        <dbReference type="ARBA" id="ARBA00022705"/>
    </source>
</evidence>
<dbReference type="GO" id="GO:1990077">
    <property type="term" value="C:primosome complex"/>
    <property type="evidence" value="ECO:0007669"/>
    <property type="project" value="UniProtKB-UniRule"/>
</dbReference>
<dbReference type="NCBIfam" id="TIGR00595">
    <property type="entry name" value="priA"/>
    <property type="match status" value="1"/>
</dbReference>
<dbReference type="Pfam" id="PF17764">
    <property type="entry name" value="PriA_3primeBD"/>
    <property type="match status" value="1"/>
</dbReference>
<feature type="domain" description="Helicase C-terminal" evidence="14">
    <location>
        <begin position="547"/>
        <end position="699"/>
    </location>
</feature>
<evidence type="ECO:0000313" key="16">
    <source>
        <dbReference type="Proteomes" id="UP000190105"/>
    </source>
</evidence>
<protein>
    <recommendedName>
        <fullName evidence="12">Replication restart protein PriA</fullName>
    </recommendedName>
    <alternativeName>
        <fullName evidence="12">ATP-dependent DNA helicase PriA</fullName>
        <ecNumber evidence="12">5.6.2.4</ecNumber>
    </alternativeName>
    <alternativeName>
        <fullName evidence="12">DNA 3'-5' helicase PriA</fullName>
    </alternativeName>
</protein>
<comment type="cofactor">
    <cofactor evidence="12">
        <name>Zn(2+)</name>
        <dbReference type="ChEBI" id="CHEBI:29105"/>
    </cofactor>
    <text evidence="12">Binds 2 zinc ions per subunit.</text>
</comment>
<evidence type="ECO:0000256" key="8">
    <source>
        <dbReference type="ARBA" id="ARBA00022840"/>
    </source>
</evidence>
<dbReference type="AlphaFoldDB" id="A0A1T4XTD7"/>
<feature type="binding site" evidence="12">
    <location>
        <position position="555"/>
    </location>
    <ligand>
        <name>Zn(2+)</name>
        <dbReference type="ChEBI" id="CHEBI:29105"/>
        <label>1</label>
    </ligand>
</feature>
<comment type="subunit">
    <text evidence="12">Component of the replication restart primosome.</text>
</comment>
<evidence type="ECO:0000256" key="12">
    <source>
        <dbReference type="HAMAP-Rule" id="MF_00983"/>
    </source>
</evidence>
<comment type="catalytic activity">
    <reaction evidence="12">
        <text>Couples ATP hydrolysis with the unwinding of duplex DNA by translocating in the 3'-5' direction.</text>
        <dbReference type="EC" id="5.6.2.4"/>
    </reaction>
</comment>
<evidence type="ECO:0000259" key="13">
    <source>
        <dbReference type="PROSITE" id="PS51192"/>
    </source>
</evidence>
<dbReference type="InterPro" id="IPR014001">
    <property type="entry name" value="Helicase_ATP-bd"/>
</dbReference>
<dbReference type="PROSITE" id="PS51192">
    <property type="entry name" value="HELICASE_ATP_BIND_1"/>
    <property type="match status" value="1"/>
</dbReference>
<dbReference type="Gene3D" id="3.40.1440.60">
    <property type="entry name" value="PriA, 3(prime) DNA-binding domain"/>
    <property type="match status" value="1"/>
</dbReference>
<dbReference type="SMART" id="SM00490">
    <property type="entry name" value="HELICc"/>
    <property type="match status" value="1"/>
</dbReference>
<evidence type="ECO:0000256" key="6">
    <source>
        <dbReference type="ARBA" id="ARBA00022806"/>
    </source>
</evidence>
<feature type="binding site" evidence="12">
    <location>
        <position position="512"/>
    </location>
    <ligand>
        <name>Zn(2+)</name>
        <dbReference type="ChEBI" id="CHEBI:29105"/>
        <label>1</label>
    </ligand>
</feature>
<evidence type="ECO:0000256" key="4">
    <source>
        <dbReference type="ARBA" id="ARBA00022741"/>
    </source>
</evidence>
<evidence type="ECO:0000256" key="7">
    <source>
        <dbReference type="ARBA" id="ARBA00022833"/>
    </source>
</evidence>
<dbReference type="NCBIfam" id="NF004066">
    <property type="entry name" value="PRK05580.1-3"/>
    <property type="match status" value="1"/>
</dbReference>
<dbReference type="Pfam" id="PF04851">
    <property type="entry name" value="ResIII"/>
    <property type="match status" value="1"/>
</dbReference>
<evidence type="ECO:0000259" key="14">
    <source>
        <dbReference type="PROSITE" id="PS51194"/>
    </source>
</evidence>
<dbReference type="PANTHER" id="PTHR30580:SF0">
    <property type="entry name" value="PRIMOSOMAL PROTEIN N"/>
    <property type="match status" value="1"/>
</dbReference>
<keyword evidence="10 12" id="KW-0413">Isomerase</keyword>
<keyword evidence="2 12" id="KW-0235">DNA replication</keyword>
<sequence>MPMIASVIVNNTAKVLDKEFEYYVPENMKKIIKRGQRVVVPFGKGNNFIEGIIIDIKDVINKDMELKEIIDIIDDVPLFNDSMINLAMFLKQKYNCTLIEAFKTIMPSGINSKEKLIIKFLSDKNYVKNKKIVEAIKKYNTIDYNKLCNVLNFKIPKSTLYDLKNDGIIAIDRIMDCRVKVKKVEVYSIADIKKCDEFIKNSSQKLKKQIETLKIIMSSETPLTLKEISLKSDCSSSVVKSLEKKGLIAKYEKEIYRNPVKNNYTFGKFELTKDQKNTIDNIIESYKKGKRVSLIYGVTGCGKTEIYLNAVENFIKMGYDAIVLVPEISLTPQTVERFKGRFGDVVAVLHSRLSDGERYDEWRRIKSGEVKVVVGARSAIFAPLNNIKLIIIDEEHEYSYKSEMTPKYHTREVAEYIVNENNGLLILGSATPSMESYYKAVNGEYNLIQILKRVDNMKLPDISVIDMREELKNGNKSMFSRELYTSISDNLKKGEQTILFLNRRGYSTFVSCRSCGYILKCKNCDVPLTYHVSSGKLSCHYCGFEYNVPKLCPKCQSKYIKYFGAGTEKVEEEIKKNFKDAKILRMDVDTTRIKGAHEKIYNEFKNNNADILIGTQMISKGMDFKNVTLVGIIAADTNLNVPDFRAAERTFQLVSQVSGRAGRGEKAGKVILQTYEPEHYSIVFSSNHDYIGFYNKEIEIRRALNYPPFSDILNVLLMSEDENELIEFTKKIKNEVNNIIRGRNVEVLGPAPCHIYKIKKSYRWHIILKGKVYDVLNDLNYILNYNTINTSINYSLDINSYNMI</sequence>
<gene>
    <name evidence="12" type="primary">priA</name>
    <name evidence="15" type="ORF">SAMN05443428_11257</name>
</gene>
<dbReference type="PANTHER" id="PTHR30580">
    <property type="entry name" value="PRIMOSOMAL PROTEIN N"/>
    <property type="match status" value="1"/>
</dbReference>
<dbReference type="Gene3D" id="3.40.50.300">
    <property type="entry name" value="P-loop containing nucleotide triphosphate hydrolases"/>
    <property type="match status" value="2"/>
</dbReference>
<dbReference type="InterPro" id="IPR041236">
    <property type="entry name" value="PriA_C"/>
</dbReference>
<feature type="domain" description="Helicase ATP-binding" evidence="13">
    <location>
        <begin position="284"/>
        <end position="450"/>
    </location>
</feature>
<dbReference type="CDD" id="cd17929">
    <property type="entry name" value="DEXHc_priA"/>
    <property type="match status" value="1"/>
</dbReference>
<keyword evidence="5 12" id="KW-0378">Hydrolase</keyword>
<evidence type="ECO:0000256" key="1">
    <source>
        <dbReference type="ARBA" id="ARBA00022515"/>
    </source>
</evidence>
<feature type="binding site" evidence="12">
    <location>
        <position position="521"/>
    </location>
    <ligand>
        <name>Zn(2+)</name>
        <dbReference type="ChEBI" id="CHEBI:29105"/>
        <label>2</label>
    </ligand>
</feature>
<keyword evidence="4 12" id="KW-0547">Nucleotide-binding</keyword>
<dbReference type="EMBL" id="FUYH01000012">
    <property type="protein sequence ID" value="SKA92428.1"/>
    <property type="molecule type" value="Genomic_DNA"/>
</dbReference>
<dbReference type="InterPro" id="IPR006935">
    <property type="entry name" value="Helicase/UvrB_N"/>
</dbReference>
<dbReference type="FunFam" id="3.40.1440.60:FF:000001">
    <property type="entry name" value="Primosomal protein N"/>
    <property type="match status" value="1"/>
</dbReference>
<dbReference type="FunFam" id="3.40.50.300:FF:000489">
    <property type="entry name" value="Primosome assembly protein PriA"/>
    <property type="match status" value="1"/>
</dbReference>
<dbReference type="GO" id="GO:0006310">
    <property type="term" value="P:DNA recombination"/>
    <property type="evidence" value="ECO:0007669"/>
    <property type="project" value="InterPro"/>
</dbReference>
<dbReference type="GO" id="GO:0043138">
    <property type="term" value="F:3'-5' DNA helicase activity"/>
    <property type="evidence" value="ECO:0007669"/>
    <property type="project" value="UniProtKB-EC"/>
</dbReference>
<feature type="binding site" evidence="12">
    <location>
        <position position="539"/>
    </location>
    <ligand>
        <name>Zn(2+)</name>
        <dbReference type="ChEBI" id="CHEBI:29105"/>
        <label>2</label>
    </ligand>
</feature>
<dbReference type="GO" id="GO:0003677">
    <property type="term" value="F:DNA binding"/>
    <property type="evidence" value="ECO:0007669"/>
    <property type="project" value="UniProtKB-UniRule"/>
</dbReference>
<keyword evidence="1 12" id="KW-0639">Primosome</keyword>
<dbReference type="SUPFAM" id="SSF52540">
    <property type="entry name" value="P-loop containing nucleoside triphosphate hydrolases"/>
    <property type="match status" value="2"/>
</dbReference>
<dbReference type="HAMAP" id="MF_00983">
    <property type="entry name" value="PriA"/>
    <property type="match status" value="1"/>
</dbReference>
<dbReference type="InterPro" id="IPR005259">
    <property type="entry name" value="PriA"/>
</dbReference>
<dbReference type="Proteomes" id="UP000190105">
    <property type="component" value="Unassembled WGS sequence"/>
</dbReference>
<evidence type="ECO:0000256" key="5">
    <source>
        <dbReference type="ARBA" id="ARBA00022801"/>
    </source>
</evidence>
<accession>A0A1T4XTD7</accession>
<dbReference type="GO" id="GO:0005524">
    <property type="term" value="F:ATP binding"/>
    <property type="evidence" value="ECO:0007669"/>
    <property type="project" value="UniProtKB-UniRule"/>
</dbReference>
<evidence type="ECO:0000256" key="3">
    <source>
        <dbReference type="ARBA" id="ARBA00022723"/>
    </source>
</evidence>
<feature type="binding site" evidence="12">
    <location>
        <position position="515"/>
    </location>
    <ligand>
        <name>Zn(2+)</name>
        <dbReference type="ChEBI" id="CHEBI:29105"/>
        <label>1</label>
    </ligand>
</feature>
<dbReference type="InterPro" id="IPR040498">
    <property type="entry name" value="PriA_CRR"/>
</dbReference>
<dbReference type="GO" id="GO:0016887">
    <property type="term" value="F:ATP hydrolysis activity"/>
    <property type="evidence" value="ECO:0007669"/>
    <property type="project" value="RHEA"/>
</dbReference>
<proteinExistence type="inferred from homology"/>
<dbReference type="GO" id="GO:0006269">
    <property type="term" value="P:DNA replication, synthesis of primer"/>
    <property type="evidence" value="ECO:0007669"/>
    <property type="project" value="UniProtKB-KW"/>
</dbReference>
<dbReference type="InterPro" id="IPR042115">
    <property type="entry name" value="PriA_3primeBD_sf"/>
</dbReference>
<dbReference type="InterPro" id="IPR001650">
    <property type="entry name" value="Helicase_C-like"/>
</dbReference>
<keyword evidence="8 12" id="KW-0067">ATP-binding</keyword>
<keyword evidence="9 12" id="KW-0238">DNA-binding</keyword>
<dbReference type="Pfam" id="PF18074">
    <property type="entry name" value="PriA_C"/>
    <property type="match status" value="1"/>
</dbReference>
<dbReference type="Pfam" id="PF00271">
    <property type="entry name" value="Helicase_C"/>
    <property type="match status" value="1"/>
</dbReference>
<dbReference type="EC" id="5.6.2.4" evidence="12"/>
<keyword evidence="3 12" id="KW-0479">Metal-binding</keyword>
<evidence type="ECO:0000256" key="10">
    <source>
        <dbReference type="ARBA" id="ARBA00023235"/>
    </source>
</evidence>
<keyword evidence="6 12" id="KW-0347">Helicase</keyword>
<evidence type="ECO:0000313" key="15">
    <source>
        <dbReference type="EMBL" id="SKA92428.1"/>
    </source>
</evidence>
<feature type="binding site" evidence="12">
    <location>
        <position position="552"/>
    </location>
    <ligand>
        <name>Zn(2+)</name>
        <dbReference type="ChEBI" id="CHEBI:29105"/>
        <label>1</label>
    </ligand>
</feature>
<keyword evidence="7 12" id="KW-0862">Zinc</keyword>
<comment type="function">
    <text evidence="12">Initiates the restart of stalled replication forks, which reloads the replicative helicase on sites other than the origin of replication. Recognizes and binds to abandoned replication forks and remodels them to uncover a helicase loading site. Promotes assembly of the primosome at these replication forks.</text>
</comment>
<dbReference type="GO" id="GO:0006270">
    <property type="term" value="P:DNA replication initiation"/>
    <property type="evidence" value="ECO:0007669"/>
    <property type="project" value="TreeGrafter"/>
</dbReference>
<dbReference type="Pfam" id="PF18319">
    <property type="entry name" value="Zn_ribbon_PriA"/>
    <property type="match status" value="1"/>
</dbReference>
<keyword evidence="16" id="KW-1185">Reference proteome</keyword>
<comment type="catalytic activity">
    <reaction evidence="11 12">
        <text>ATP + H2O = ADP + phosphate + H(+)</text>
        <dbReference type="Rhea" id="RHEA:13065"/>
        <dbReference type="ChEBI" id="CHEBI:15377"/>
        <dbReference type="ChEBI" id="CHEBI:15378"/>
        <dbReference type="ChEBI" id="CHEBI:30616"/>
        <dbReference type="ChEBI" id="CHEBI:43474"/>
        <dbReference type="ChEBI" id="CHEBI:456216"/>
        <dbReference type="EC" id="5.6.2.4"/>
    </reaction>
</comment>
<dbReference type="STRING" id="1147123.SAMN05443428_11257"/>